<name>A0A6D2JHA3_9BRAS</name>
<organism evidence="2 3">
    <name type="scientific">Microthlaspi erraticum</name>
    <dbReference type="NCBI Taxonomy" id="1685480"/>
    <lineage>
        <taxon>Eukaryota</taxon>
        <taxon>Viridiplantae</taxon>
        <taxon>Streptophyta</taxon>
        <taxon>Embryophyta</taxon>
        <taxon>Tracheophyta</taxon>
        <taxon>Spermatophyta</taxon>
        <taxon>Magnoliopsida</taxon>
        <taxon>eudicotyledons</taxon>
        <taxon>Gunneridae</taxon>
        <taxon>Pentapetalae</taxon>
        <taxon>rosids</taxon>
        <taxon>malvids</taxon>
        <taxon>Brassicales</taxon>
        <taxon>Brassicaceae</taxon>
        <taxon>Coluteocarpeae</taxon>
        <taxon>Microthlaspi</taxon>
    </lineage>
</organism>
<dbReference type="EMBL" id="CACVBM020001163">
    <property type="protein sequence ID" value="CAA7036248.1"/>
    <property type="molecule type" value="Genomic_DNA"/>
</dbReference>
<evidence type="ECO:0000256" key="1">
    <source>
        <dbReference type="SAM" id="MobiDB-lite"/>
    </source>
</evidence>
<dbReference type="AlphaFoldDB" id="A0A6D2JHA3"/>
<feature type="region of interest" description="Disordered" evidence="1">
    <location>
        <begin position="67"/>
        <end position="87"/>
    </location>
</feature>
<evidence type="ECO:0000313" key="2">
    <source>
        <dbReference type="EMBL" id="CAA7036248.1"/>
    </source>
</evidence>
<accession>A0A6D2JHA3</accession>
<keyword evidence="3" id="KW-1185">Reference proteome</keyword>
<gene>
    <name evidence="2" type="ORF">MERR_LOCUS23483</name>
</gene>
<proteinExistence type="predicted"/>
<comment type="caution">
    <text evidence="2">The sequence shown here is derived from an EMBL/GenBank/DDBJ whole genome shotgun (WGS) entry which is preliminary data.</text>
</comment>
<sequence length="87" mass="9765">MTSRTYMGEAGNNVDQVVAGPHNIALVIERKREEKRRKELVKEARNPSLPPAALNEIAVKAQKLKALKKKENRHASHHARKRPGAKP</sequence>
<protein>
    <submittedName>
        <fullName evidence="2">Uncharacterized protein</fullName>
    </submittedName>
</protein>
<evidence type="ECO:0000313" key="3">
    <source>
        <dbReference type="Proteomes" id="UP000467841"/>
    </source>
</evidence>
<dbReference type="Proteomes" id="UP000467841">
    <property type="component" value="Unassembled WGS sequence"/>
</dbReference>
<reference evidence="2" key="1">
    <citation type="submission" date="2020-01" db="EMBL/GenBank/DDBJ databases">
        <authorList>
            <person name="Mishra B."/>
        </authorList>
    </citation>
    <scope>NUCLEOTIDE SEQUENCE [LARGE SCALE GENOMIC DNA]</scope>
</reference>